<dbReference type="AlphaFoldDB" id="L8HBY7"/>
<dbReference type="EMBL" id="KB007870">
    <property type="protein sequence ID" value="ELR22757.1"/>
    <property type="molecule type" value="Genomic_DNA"/>
</dbReference>
<dbReference type="GeneID" id="14923716"/>
<evidence type="ECO:0000313" key="2">
    <source>
        <dbReference type="Proteomes" id="UP000011083"/>
    </source>
</evidence>
<dbReference type="VEuPathDB" id="AmoebaDB:ACA1_149250"/>
<evidence type="ECO:0000313" key="1">
    <source>
        <dbReference type="EMBL" id="ELR22757.1"/>
    </source>
</evidence>
<dbReference type="RefSeq" id="XP_004351534.1">
    <property type="nucleotide sequence ID" value="XM_004351482.1"/>
</dbReference>
<name>L8HBY7_ACACF</name>
<keyword evidence="2" id="KW-1185">Reference proteome</keyword>
<gene>
    <name evidence="1" type="ORF">ACA1_149250</name>
</gene>
<dbReference type="KEGG" id="acan:ACA1_149250"/>
<protein>
    <recommendedName>
        <fullName evidence="3">MYND-type domain-containing protein</fullName>
    </recommendedName>
</protein>
<reference evidence="1 2" key="1">
    <citation type="journal article" date="2013" name="Genome Biol.">
        <title>Genome of Acanthamoeba castellanii highlights extensive lateral gene transfer and early evolution of tyrosine kinase signaling.</title>
        <authorList>
            <person name="Clarke M."/>
            <person name="Lohan A.J."/>
            <person name="Liu B."/>
            <person name="Lagkouvardos I."/>
            <person name="Roy S."/>
            <person name="Zafar N."/>
            <person name="Bertelli C."/>
            <person name="Schilde C."/>
            <person name="Kianianmomeni A."/>
            <person name="Burglin T.R."/>
            <person name="Frech C."/>
            <person name="Turcotte B."/>
            <person name="Kopec K.O."/>
            <person name="Synnott J.M."/>
            <person name="Choo C."/>
            <person name="Paponov I."/>
            <person name="Finkler A."/>
            <person name="Soon Heng Tan C."/>
            <person name="Hutchins A.P."/>
            <person name="Weinmeier T."/>
            <person name="Rattei T."/>
            <person name="Chu J.S."/>
            <person name="Gimenez G."/>
            <person name="Irimia M."/>
            <person name="Rigden D.J."/>
            <person name="Fitzpatrick D.A."/>
            <person name="Lorenzo-Morales J."/>
            <person name="Bateman A."/>
            <person name="Chiu C.H."/>
            <person name="Tang P."/>
            <person name="Hegemann P."/>
            <person name="Fromm H."/>
            <person name="Raoult D."/>
            <person name="Greub G."/>
            <person name="Miranda-Saavedra D."/>
            <person name="Chen N."/>
            <person name="Nash P."/>
            <person name="Ginger M.L."/>
            <person name="Horn M."/>
            <person name="Schaap P."/>
            <person name="Caler L."/>
            <person name="Loftus B."/>
        </authorList>
    </citation>
    <scope>NUCLEOTIDE SEQUENCE [LARGE SCALE GENOMIC DNA]</scope>
    <source>
        <strain evidence="1 2">Neff</strain>
    </source>
</reference>
<dbReference type="SUPFAM" id="SSF144232">
    <property type="entry name" value="HIT/MYND zinc finger-like"/>
    <property type="match status" value="1"/>
</dbReference>
<accession>L8HBY7</accession>
<sequence>MNAASSAVAEKPKVVWVTLNDKIHSHTLRASINVADEKLYNNIVSILVGRDYEKLDKFKRRNRFLHHEAVEALQSLAFLIEYCRSSTNKGGLDRFVLDDASEAQRPSVEFDLRRLNACPKACCRVKMASGDTLSHCPRIGMISCAKCGIATWCSEECLEMGFEQHQEVCRAATDLLNKLGL</sequence>
<dbReference type="Proteomes" id="UP000011083">
    <property type="component" value="Unassembled WGS sequence"/>
</dbReference>
<organism evidence="1 2">
    <name type="scientific">Acanthamoeba castellanii (strain ATCC 30010 / Neff)</name>
    <dbReference type="NCBI Taxonomy" id="1257118"/>
    <lineage>
        <taxon>Eukaryota</taxon>
        <taxon>Amoebozoa</taxon>
        <taxon>Discosea</taxon>
        <taxon>Longamoebia</taxon>
        <taxon>Centramoebida</taxon>
        <taxon>Acanthamoebidae</taxon>
        <taxon>Acanthamoeba</taxon>
    </lineage>
</organism>
<evidence type="ECO:0008006" key="3">
    <source>
        <dbReference type="Google" id="ProtNLM"/>
    </source>
</evidence>
<proteinExistence type="predicted"/>